<dbReference type="OrthoDB" id="666405at2"/>
<accession>A0A327VWV2</accession>
<dbReference type="RefSeq" id="WP_111594813.1">
    <property type="nucleotide sequence ID" value="NZ_QLMA01000009.1"/>
</dbReference>
<comment type="caution">
    <text evidence="2">The sequence shown here is derived from an EMBL/GenBank/DDBJ whole genome shotgun (WGS) entry which is preliminary data.</text>
</comment>
<feature type="chain" id="PRO_5016352165" description="DUF4397 domain-containing protein" evidence="1">
    <location>
        <begin position="21"/>
        <end position="242"/>
    </location>
</feature>
<keyword evidence="1" id="KW-0732">Signal</keyword>
<evidence type="ECO:0000313" key="3">
    <source>
        <dbReference type="Proteomes" id="UP000249819"/>
    </source>
</evidence>
<dbReference type="Proteomes" id="UP000249819">
    <property type="component" value="Unassembled WGS sequence"/>
</dbReference>
<sequence>MYLKKLVVIALLSLSIAACRKGELPDEKYFGSVSYSVAQLPGTPIIDVKFNGVLIDSITNAQTKSTIMQAGLPGKLSFYKAGSDTLIADTAITILPNKTMDFRIISSATLGVNGILTPASVSPDSLTIQIYLNLSSYYKYDVVDLQLQYVGTPATTQVDVALLKGVKNKQLYSTVLQLLHKNKSTNRAYQYLLTLKDPATGLTIPTPRTPSYFLFASPTYAGNYISYVSDNNGTLSSKLTGL</sequence>
<name>A0A327VWV2_9BACT</name>
<dbReference type="EMBL" id="QLMA01000009">
    <property type="protein sequence ID" value="RAJ75661.1"/>
    <property type="molecule type" value="Genomic_DNA"/>
</dbReference>
<gene>
    <name evidence="2" type="ORF">CLV59_109275</name>
</gene>
<organism evidence="2 3">
    <name type="scientific">Chitinophaga dinghuensis</name>
    <dbReference type="NCBI Taxonomy" id="1539050"/>
    <lineage>
        <taxon>Bacteria</taxon>
        <taxon>Pseudomonadati</taxon>
        <taxon>Bacteroidota</taxon>
        <taxon>Chitinophagia</taxon>
        <taxon>Chitinophagales</taxon>
        <taxon>Chitinophagaceae</taxon>
        <taxon>Chitinophaga</taxon>
    </lineage>
</organism>
<dbReference type="AlphaFoldDB" id="A0A327VWV2"/>
<evidence type="ECO:0008006" key="4">
    <source>
        <dbReference type="Google" id="ProtNLM"/>
    </source>
</evidence>
<keyword evidence="3" id="KW-1185">Reference proteome</keyword>
<dbReference type="PROSITE" id="PS51257">
    <property type="entry name" value="PROKAR_LIPOPROTEIN"/>
    <property type="match status" value="1"/>
</dbReference>
<proteinExistence type="predicted"/>
<feature type="signal peptide" evidence="1">
    <location>
        <begin position="1"/>
        <end position="20"/>
    </location>
</feature>
<protein>
    <recommendedName>
        <fullName evidence="4">DUF4397 domain-containing protein</fullName>
    </recommendedName>
</protein>
<evidence type="ECO:0000256" key="1">
    <source>
        <dbReference type="SAM" id="SignalP"/>
    </source>
</evidence>
<reference evidence="2 3" key="1">
    <citation type="submission" date="2018-06" db="EMBL/GenBank/DDBJ databases">
        <title>Genomic Encyclopedia of Archaeal and Bacterial Type Strains, Phase II (KMG-II): from individual species to whole genera.</title>
        <authorList>
            <person name="Goeker M."/>
        </authorList>
    </citation>
    <scope>NUCLEOTIDE SEQUENCE [LARGE SCALE GENOMIC DNA]</scope>
    <source>
        <strain evidence="2 3">DSM 29821</strain>
    </source>
</reference>
<evidence type="ECO:0000313" key="2">
    <source>
        <dbReference type="EMBL" id="RAJ75661.1"/>
    </source>
</evidence>